<evidence type="ECO:0000256" key="2">
    <source>
        <dbReference type="PIRSR" id="PIRSR601310-3"/>
    </source>
</evidence>
<dbReference type="PROSITE" id="PS00892">
    <property type="entry name" value="HIT_1"/>
    <property type="match status" value="1"/>
</dbReference>
<dbReference type="Pfam" id="PF01230">
    <property type="entry name" value="HIT"/>
    <property type="match status" value="1"/>
</dbReference>
<evidence type="ECO:0000256" key="1">
    <source>
        <dbReference type="PIRSR" id="PIRSR601310-1"/>
    </source>
</evidence>
<dbReference type="InterPro" id="IPR036265">
    <property type="entry name" value="HIT-like_sf"/>
</dbReference>
<dbReference type="CDD" id="cd01276">
    <property type="entry name" value="PKCI_related"/>
    <property type="match status" value="1"/>
</dbReference>
<feature type="domain" description="HIT" evidence="4">
    <location>
        <begin position="4"/>
        <end position="112"/>
    </location>
</feature>
<protein>
    <submittedName>
        <fullName evidence="5">Histidine triad domain protein</fullName>
    </submittedName>
</protein>
<dbReference type="InterPro" id="IPR011146">
    <property type="entry name" value="HIT-like"/>
</dbReference>
<keyword evidence="6" id="KW-1185">Reference proteome</keyword>
<gene>
    <name evidence="5" type="primary">hinT</name>
    <name evidence="5" type="ORF">HMPREF9225_0818</name>
</gene>
<feature type="active site" description="Tele-AMP-histidine intermediate" evidence="1">
    <location>
        <position position="98"/>
    </location>
</feature>
<dbReference type="eggNOG" id="COG0537">
    <property type="taxonomic scope" value="Bacteria"/>
</dbReference>
<dbReference type="Proteomes" id="UP000003280">
    <property type="component" value="Unassembled WGS sequence"/>
</dbReference>
<dbReference type="PROSITE" id="PS51084">
    <property type="entry name" value="HIT_2"/>
    <property type="match status" value="1"/>
</dbReference>
<dbReference type="OrthoDB" id="9784774at2"/>
<dbReference type="InterPro" id="IPR001310">
    <property type="entry name" value="Histidine_triad_HIT"/>
</dbReference>
<dbReference type="STRING" id="862517.HMPREF9225_0818"/>
<proteinExistence type="predicted"/>
<accession>E0NKX9</accession>
<reference evidence="5 6" key="1">
    <citation type="submission" date="2010-07" db="EMBL/GenBank/DDBJ databases">
        <authorList>
            <person name="Muzny D."/>
            <person name="Qin X."/>
            <person name="Deng J."/>
            <person name="Jiang H."/>
            <person name="Liu Y."/>
            <person name="Qu J."/>
            <person name="Song X.-Z."/>
            <person name="Zhang L."/>
            <person name="Thornton R."/>
            <person name="Coyle M."/>
            <person name="Francisco L."/>
            <person name="Jackson L."/>
            <person name="Javaid M."/>
            <person name="Korchina V."/>
            <person name="Kovar C."/>
            <person name="Mata R."/>
            <person name="Mathew T."/>
            <person name="Ngo R."/>
            <person name="Nguyen L."/>
            <person name="Nguyen N."/>
            <person name="Okwuonu G."/>
            <person name="Ongeri F."/>
            <person name="Pham C."/>
            <person name="Simmons D."/>
            <person name="Wilczek-Boney K."/>
            <person name="Hale W."/>
            <person name="Jakkamsetti A."/>
            <person name="Pham P."/>
            <person name="Ruth R."/>
            <person name="San Lucas F."/>
            <person name="Warren J."/>
            <person name="Zhang J."/>
            <person name="Zhao Z."/>
            <person name="Zhou C."/>
            <person name="Zhu D."/>
            <person name="Lee S."/>
            <person name="Bess C."/>
            <person name="Blankenburg K."/>
            <person name="Forbes L."/>
            <person name="Fu Q."/>
            <person name="Gubbala S."/>
            <person name="Hirani K."/>
            <person name="Jayaseelan J.C."/>
            <person name="Lara F."/>
            <person name="Munidasa M."/>
            <person name="Palculict T."/>
            <person name="Patil S."/>
            <person name="Pu L.-L."/>
            <person name="Saada N."/>
            <person name="Tang L."/>
            <person name="Weissenberger G."/>
            <person name="Zhu Y."/>
            <person name="Hemphill L."/>
            <person name="Shang Y."/>
            <person name="Youmans B."/>
            <person name="Ayvaz T."/>
            <person name="Ross M."/>
            <person name="Santibanez J."/>
            <person name="Aqrawi P."/>
            <person name="Gross S."/>
            <person name="Joshi V."/>
            <person name="Fowler G."/>
            <person name="Nazareth L."/>
            <person name="Reid J."/>
            <person name="Worley K."/>
            <person name="Petrosino J."/>
            <person name="Highlander S."/>
            <person name="Gibbs R."/>
        </authorList>
    </citation>
    <scope>NUCLEOTIDE SEQUENCE [LARGE SCALE GENOMIC DNA]</scope>
    <source>
        <strain evidence="5 6">ATCC BAA-1640</strain>
    </source>
</reference>
<dbReference type="AlphaFoldDB" id="E0NKX9"/>
<dbReference type="SUPFAM" id="SSF54197">
    <property type="entry name" value="HIT-like"/>
    <property type="match status" value="1"/>
</dbReference>
<dbReference type="Gene3D" id="3.30.428.10">
    <property type="entry name" value="HIT-like"/>
    <property type="match status" value="1"/>
</dbReference>
<name>E0NKX9_9FIRM</name>
<feature type="short sequence motif" description="Histidine triad motif" evidence="2 3">
    <location>
        <begin position="96"/>
        <end position="100"/>
    </location>
</feature>
<organism evidence="5 6">
    <name type="scientific">Peptoniphilus duerdenii ATCC BAA-1640</name>
    <dbReference type="NCBI Taxonomy" id="862517"/>
    <lineage>
        <taxon>Bacteria</taxon>
        <taxon>Bacillati</taxon>
        <taxon>Bacillota</taxon>
        <taxon>Tissierellia</taxon>
        <taxon>Tissierellales</taxon>
        <taxon>Peptoniphilaceae</taxon>
        <taxon>Peptoniphilus</taxon>
    </lineage>
</organism>
<sequence length="112" mass="12693">MDCLFCKIINGDIPSEKVYEDDLVYAFKDINPEAPVHFLIVPKEHIKSAYELDEAHKELIGHIFLVAKKVLKDMGIENGFRIVNNAREDGGQTVDHLHFHVLAGRSLNWPPG</sequence>
<evidence type="ECO:0000313" key="6">
    <source>
        <dbReference type="Proteomes" id="UP000003280"/>
    </source>
</evidence>
<dbReference type="PANTHER" id="PTHR23089">
    <property type="entry name" value="HISTIDINE TRIAD HIT PROTEIN"/>
    <property type="match status" value="1"/>
</dbReference>
<dbReference type="GO" id="GO:0003824">
    <property type="term" value="F:catalytic activity"/>
    <property type="evidence" value="ECO:0007669"/>
    <property type="project" value="InterPro"/>
</dbReference>
<dbReference type="PRINTS" id="PR00332">
    <property type="entry name" value="HISTRIAD"/>
</dbReference>
<comment type="caution">
    <text evidence="5">The sequence shown here is derived from an EMBL/GenBank/DDBJ whole genome shotgun (WGS) entry which is preliminary data.</text>
</comment>
<dbReference type="HOGENOM" id="CLU_056776_8_1_9"/>
<evidence type="ECO:0000256" key="3">
    <source>
        <dbReference type="PROSITE-ProRule" id="PRU00464"/>
    </source>
</evidence>
<evidence type="ECO:0000259" key="4">
    <source>
        <dbReference type="PROSITE" id="PS51084"/>
    </source>
</evidence>
<dbReference type="EMBL" id="AEEH01000032">
    <property type="protein sequence ID" value="EFM25547.1"/>
    <property type="molecule type" value="Genomic_DNA"/>
</dbReference>
<dbReference type="InterPro" id="IPR019808">
    <property type="entry name" value="Histidine_triad_CS"/>
</dbReference>
<evidence type="ECO:0000313" key="5">
    <source>
        <dbReference type="EMBL" id="EFM25547.1"/>
    </source>
</evidence>
<dbReference type="RefSeq" id="WP_008901633.1">
    <property type="nucleotide sequence ID" value="NZ_GL397071.1"/>
</dbReference>